<accession>A0A2S8G4H6</accession>
<proteinExistence type="predicted"/>
<protein>
    <submittedName>
        <fullName evidence="2">Uncharacterized protein</fullName>
    </submittedName>
</protein>
<feature type="region of interest" description="Disordered" evidence="1">
    <location>
        <begin position="1"/>
        <end position="36"/>
    </location>
</feature>
<dbReference type="AlphaFoldDB" id="A0A2S8G4H6"/>
<evidence type="ECO:0000256" key="1">
    <source>
        <dbReference type="SAM" id="MobiDB-lite"/>
    </source>
</evidence>
<evidence type="ECO:0000313" key="2">
    <source>
        <dbReference type="EMBL" id="PQO39356.1"/>
    </source>
</evidence>
<reference evidence="2 3" key="1">
    <citation type="submission" date="2018-02" db="EMBL/GenBank/DDBJ databases">
        <title>Comparative genomes isolates from brazilian mangrove.</title>
        <authorList>
            <person name="Araujo J.E."/>
            <person name="Taketani R.G."/>
            <person name="Silva M.C.P."/>
            <person name="Loureco M.V."/>
            <person name="Andreote F.D."/>
        </authorList>
    </citation>
    <scope>NUCLEOTIDE SEQUENCE [LARGE SCALE GENOMIC DNA]</scope>
    <source>
        <strain evidence="2 3">HEX-2 MGV</strain>
    </source>
</reference>
<comment type="caution">
    <text evidence="2">The sequence shown here is derived from an EMBL/GenBank/DDBJ whole genome shotgun (WGS) entry which is preliminary data.</text>
</comment>
<dbReference type="Proteomes" id="UP000240009">
    <property type="component" value="Unassembled WGS sequence"/>
</dbReference>
<sequence length="63" mass="6713">MAAALIGSTDRRGGQWKGKPSPCQVDGSFFAKRTSTPKGTAANIDTVYMTTRARLLPTDSAPR</sequence>
<dbReference type="EMBL" id="PUIA01000016">
    <property type="protein sequence ID" value="PQO39356.1"/>
    <property type="molecule type" value="Genomic_DNA"/>
</dbReference>
<organism evidence="2 3">
    <name type="scientific">Blastopirellula marina</name>
    <dbReference type="NCBI Taxonomy" id="124"/>
    <lineage>
        <taxon>Bacteria</taxon>
        <taxon>Pseudomonadati</taxon>
        <taxon>Planctomycetota</taxon>
        <taxon>Planctomycetia</taxon>
        <taxon>Pirellulales</taxon>
        <taxon>Pirellulaceae</taxon>
        <taxon>Blastopirellula</taxon>
    </lineage>
</organism>
<gene>
    <name evidence="2" type="ORF">C5Y96_05740</name>
</gene>
<name>A0A2S8G4H6_9BACT</name>
<evidence type="ECO:0000313" key="3">
    <source>
        <dbReference type="Proteomes" id="UP000240009"/>
    </source>
</evidence>